<feature type="transmembrane region" description="Helical" evidence="16">
    <location>
        <begin position="6"/>
        <end position="25"/>
    </location>
</feature>
<evidence type="ECO:0000256" key="9">
    <source>
        <dbReference type="ARBA" id="ARBA00023065"/>
    </source>
</evidence>
<dbReference type="NCBIfam" id="TIGR01144">
    <property type="entry name" value="ATP_synt_b"/>
    <property type="match status" value="1"/>
</dbReference>
<evidence type="ECO:0000256" key="4">
    <source>
        <dbReference type="ARBA" id="ARBA00022475"/>
    </source>
</evidence>
<evidence type="ECO:0000256" key="16">
    <source>
        <dbReference type="HAMAP-Rule" id="MF_01398"/>
    </source>
</evidence>
<keyword evidence="7 16" id="KW-0375">Hydrogen ion transport</keyword>
<evidence type="ECO:0000256" key="5">
    <source>
        <dbReference type="ARBA" id="ARBA00022547"/>
    </source>
</evidence>
<dbReference type="OrthoDB" id="8479836at2"/>
<evidence type="ECO:0000256" key="3">
    <source>
        <dbReference type="ARBA" id="ARBA00022448"/>
    </source>
</evidence>
<evidence type="ECO:0000256" key="14">
    <source>
        <dbReference type="ARBA" id="ARBA00025830"/>
    </source>
</evidence>
<evidence type="ECO:0000256" key="6">
    <source>
        <dbReference type="ARBA" id="ARBA00022692"/>
    </source>
</evidence>
<gene>
    <name evidence="16" type="primary">atpF</name>
    <name evidence="19" type="ORF">E2A64_05885</name>
</gene>
<evidence type="ECO:0000256" key="13">
    <source>
        <dbReference type="ARBA" id="ARBA00025614"/>
    </source>
</evidence>
<keyword evidence="8 16" id="KW-1133">Transmembrane helix</keyword>
<accession>A0A4R5PNR8</accession>
<evidence type="ECO:0000256" key="15">
    <source>
        <dbReference type="ARBA" id="ARBA00026054"/>
    </source>
</evidence>
<dbReference type="HAMAP" id="MF_01398">
    <property type="entry name" value="ATP_synth_b_bprime"/>
    <property type="match status" value="1"/>
</dbReference>
<protein>
    <recommendedName>
        <fullName evidence="16">ATP synthase subunit b</fullName>
    </recommendedName>
    <alternativeName>
        <fullName evidence="16">ATP synthase F(0) sector subunit b</fullName>
    </alternativeName>
    <alternativeName>
        <fullName evidence="16">ATPase subunit I</fullName>
    </alternativeName>
    <alternativeName>
        <fullName evidence="16">F-type ATPase subunit b</fullName>
        <shortName evidence="16">F-ATPase subunit b</shortName>
    </alternativeName>
</protein>
<comment type="subcellular location">
    <subcellularLocation>
        <location evidence="1">Cell inner membrane</location>
        <topology evidence="1">Single-pass membrane protein</topology>
    </subcellularLocation>
    <subcellularLocation>
        <location evidence="16">Cell membrane</location>
        <topology evidence="16">Single-pass membrane protein</topology>
    </subcellularLocation>
</comment>
<keyword evidence="11 16" id="KW-0066">ATP synthesis</keyword>
<dbReference type="GO" id="GO:0045259">
    <property type="term" value="C:proton-transporting ATP synthase complex"/>
    <property type="evidence" value="ECO:0007669"/>
    <property type="project" value="UniProtKB-KW"/>
</dbReference>
<comment type="subunit">
    <text evidence="15">F-type ATPases have 2 components, F(1) - the catalytic core - and F(0) - the membrane proton channel. F(1) has five subunits: alpha(3), beta(3), gamma(1), delta(1), epsilon(1). F(0) has four main subunits: a(1), b(2) and c(10-14). The alpha and beta chains form an alternating ring which encloses part of the gamma chain. F(1) is attached to F(0) by a central stalk formed by the gamma and epsilon chains, while a peripheral stalk is formed by the delta and b chains.</text>
</comment>
<keyword evidence="3 16" id="KW-0813">Transport</keyword>
<evidence type="ECO:0000256" key="10">
    <source>
        <dbReference type="ARBA" id="ARBA00023136"/>
    </source>
</evidence>
<dbReference type="EMBL" id="SMSI01000001">
    <property type="protein sequence ID" value="TDH38629.1"/>
    <property type="molecule type" value="Genomic_DNA"/>
</dbReference>
<dbReference type="AlphaFoldDB" id="A0A4R5PNR8"/>
<reference evidence="19 20" key="1">
    <citation type="journal article" date="2013" name="Int. J. Syst. Evol. Microbiol.">
        <title>Hoeflea suaedae sp. nov., an endophytic bacterium isolated from the root of the halophyte Suaeda maritima.</title>
        <authorList>
            <person name="Chung E.J."/>
            <person name="Park J.A."/>
            <person name="Pramanik P."/>
            <person name="Bibi F."/>
            <person name="Jeon C.O."/>
            <person name="Chung Y.R."/>
        </authorList>
    </citation>
    <scope>NUCLEOTIDE SEQUENCE [LARGE SCALE GENOMIC DNA]</scope>
    <source>
        <strain evidence="19 20">YC6898</strain>
    </source>
</reference>
<comment type="similarity">
    <text evidence="2 16 17">Belongs to the ATPase B chain family.</text>
</comment>
<evidence type="ECO:0000313" key="20">
    <source>
        <dbReference type="Proteomes" id="UP000295131"/>
    </source>
</evidence>
<evidence type="ECO:0000256" key="17">
    <source>
        <dbReference type="RuleBase" id="RU003848"/>
    </source>
</evidence>
<dbReference type="GO" id="GO:0046961">
    <property type="term" value="F:proton-transporting ATPase activity, rotational mechanism"/>
    <property type="evidence" value="ECO:0007669"/>
    <property type="project" value="TreeGrafter"/>
</dbReference>
<evidence type="ECO:0000256" key="11">
    <source>
        <dbReference type="ARBA" id="ARBA00023310"/>
    </source>
</evidence>
<evidence type="ECO:0000256" key="8">
    <source>
        <dbReference type="ARBA" id="ARBA00022989"/>
    </source>
</evidence>
<keyword evidence="20" id="KW-1185">Reference proteome</keyword>
<organism evidence="19 20">
    <name type="scientific">Pseudohoeflea suaedae</name>
    <dbReference type="NCBI Taxonomy" id="877384"/>
    <lineage>
        <taxon>Bacteria</taxon>
        <taxon>Pseudomonadati</taxon>
        <taxon>Pseudomonadota</taxon>
        <taxon>Alphaproteobacteria</taxon>
        <taxon>Hyphomicrobiales</taxon>
        <taxon>Rhizobiaceae</taxon>
        <taxon>Pseudohoeflea</taxon>
    </lineage>
</organism>
<evidence type="ECO:0000256" key="1">
    <source>
        <dbReference type="ARBA" id="ARBA00004377"/>
    </source>
</evidence>
<proteinExistence type="inferred from homology"/>
<dbReference type="Pfam" id="PF00430">
    <property type="entry name" value="ATP-synt_B"/>
    <property type="match status" value="1"/>
</dbReference>
<dbReference type="InterPro" id="IPR005864">
    <property type="entry name" value="ATP_synth_F0_bsu_bac"/>
</dbReference>
<evidence type="ECO:0000313" key="19">
    <source>
        <dbReference type="EMBL" id="TDH38629.1"/>
    </source>
</evidence>
<comment type="caution">
    <text evidence="19">The sequence shown here is derived from an EMBL/GenBank/DDBJ whole genome shotgun (WGS) entry which is preliminary data.</text>
</comment>
<comment type="function">
    <text evidence="12 16">F(1)F(0) ATP synthase produces ATP from ADP in the presence of a proton or sodium gradient. F-type ATPases consist of two structural domains, F(1) containing the extramembraneous catalytic core and F(0) containing the membrane proton channel, linked together by a central stalk and a peripheral stalk. During catalysis, ATP synthesis in the catalytic domain of F(1) is coupled via a rotary mechanism of the central stalk subunits to proton translocation.</text>
</comment>
<keyword evidence="10 16" id="KW-0472">Membrane</keyword>
<feature type="coiled-coil region" evidence="18">
    <location>
        <begin position="32"/>
        <end position="98"/>
    </location>
</feature>
<dbReference type="Proteomes" id="UP000295131">
    <property type="component" value="Unassembled WGS sequence"/>
</dbReference>
<dbReference type="PANTHER" id="PTHR33445:SF1">
    <property type="entry name" value="ATP SYNTHASE SUBUNIT B"/>
    <property type="match status" value="1"/>
</dbReference>
<dbReference type="CDD" id="cd06503">
    <property type="entry name" value="ATP-synt_Fo_b"/>
    <property type="match status" value="1"/>
</dbReference>
<evidence type="ECO:0000256" key="12">
    <source>
        <dbReference type="ARBA" id="ARBA00025198"/>
    </source>
</evidence>
<evidence type="ECO:0000256" key="7">
    <source>
        <dbReference type="ARBA" id="ARBA00022781"/>
    </source>
</evidence>
<keyword evidence="18" id="KW-0175">Coiled coil</keyword>
<dbReference type="GO" id="GO:0005886">
    <property type="term" value="C:plasma membrane"/>
    <property type="evidence" value="ECO:0007669"/>
    <property type="project" value="UniProtKB-SubCell"/>
</dbReference>
<dbReference type="InterPro" id="IPR002146">
    <property type="entry name" value="ATP_synth_b/b'su_bac/chlpt"/>
</dbReference>
<dbReference type="InterPro" id="IPR050059">
    <property type="entry name" value="ATP_synthase_B_chain"/>
</dbReference>
<dbReference type="PANTHER" id="PTHR33445">
    <property type="entry name" value="ATP SYNTHASE SUBUNIT B', CHLOROPLASTIC"/>
    <property type="match status" value="1"/>
</dbReference>
<keyword evidence="5 16" id="KW-0138">CF(0)</keyword>
<dbReference type="NCBIfam" id="NF006611">
    <property type="entry name" value="PRK09173.1"/>
    <property type="match status" value="1"/>
</dbReference>
<comment type="function">
    <text evidence="13">Component of the F(0) channel, it forms part of the peripheral stalk, linking F(1) to F(0). The b'-subunit is a diverged and duplicated form of b found in plants and photosynthetic bacteria.</text>
</comment>
<keyword evidence="6 16" id="KW-0812">Transmembrane</keyword>
<keyword evidence="9 16" id="KW-0406">Ion transport</keyword>
<keyword evidence="4 16" id="KW-1003">Cell membrane</keyword>
<evidence type="ECO:0000256" key="2">
    <source>
        <dbReference type="ARBA" id="ARBA00005513"/>
    </source>
</evidence>
<name>A0A4R5PNR8_9HYPH</name>
<evidence type="ECO:0000256" key="18">
    <source>
        <dbReference type="SAM" id="Coils"/>
    </source>
</evidence>
<comment type="subunit">
    <text evidence="14 16">F-type ATPases have 2 components, F(1) - the catalytic core - and F(0) - the membrane proton channel. F(1) has five subunits: alpha(3), beta(3), gamma(1), delta(1), epsilon(1). F(0) has three main subunits: a(1), b(2) and c(10-14). The alpha and beta chains form an alternating ring which encloses part of the gamma chain. F(1) is attached to F(0) by a central stalk formed by the gamma and epsilon chains, while a peripheral stalk is formed by the delta and b chains.</text>
</comment>
<dbReference type="RefSeq" id="WP_133283463.1">
    <property type="nucleotide sequence ID" value="NZ_SMSI01000001.1"/>
</dbReference>
<dbReference type="GO" id="GO:0046933">
    <property type="term" value="F:proton-transporting ATP synthase activity, rotational mechanism"/>
    <property type="evidence" value="ECO:0007669"/>
    <property type="project" value="UniProtKB-UniRule"/>
</dbReference>
<sequence length="163" mass="18178">MDATSWASFWAFAGLLIFLGILVYFKVPSMMAKNLDKRANDIAAELEQAKKLREEAQQLLAEYQRKRNEAEEEAKSIVAAAEKEAAALREDARQKTEEYVARRTSLAEQKIRQAETEAVNEVRASAVELAVAAAEKVMAQKVDAKKADDLFKSSLTELKGQLN</sequence>